<comment type="caution">
    <text evidence="3">The sequence shown here is derived from an EMBL/GenBank/DDBJ whole genome shotgun (WGS) entry which is preliminary data.</text>
</comment>
<organism evidence="3 4">
    <name type="scientific">Umbelopsis ramanniana AG</name>
    <dbReference type="NCBI Taxonomy" id="1314678"/>
    <lineage>
        <taxon>Eukaryota</taxon>
        <taxon>Fungi</taxon>
        <taxon>Fungi incertae sedis</taxon>
        <taxon>Mucoromycota</taxon>
        <taxon>Mucoromycotina</taxon>
        <taxon>Umbelopsidomycetes</taxon>
        <taxon>Umbelopsidales</taxon>
        <taxon>Umbelopsidaceae</taxon>
        <taxon>Umbelopsis</taxon>
    </lineage>
</organism>
<dbReference type="EMBL" id="MU620953">
    <property type="protein sequence ID" value="KAI8576547.1"/>
    <property type="molecule type" value="Genomic_DNA"/>
</dbReference>
<gene>
    <name evidence="3" type="ORF">K450DRAFT_256144</name>
</gene>
<evidence type="ECO:0000259" key="2">
    <source>
        <dbReference type="Pfam" id="PF11223"/>
    </source>
</evidence>
<feature type="domain" description="DUF3020" evidence="2">
    <location>
        <begin position="1"/>
        <end position="44"/>
    </location>
</feature>
<feature type="region of interest" description="Disordered" evidence="1">
    <location>
        <begin position="58"/>
        <end position="90"/>
    </location>
</feature>
<evidence type="ECO:0000313" key="3">
    <source>
        <dbReference type="EMBL" id="KAI8576547.1"/>
    </source>
</evidence>
<dbReference type="AlphaFoldDB" id="A0AAD5E494"/>
<sequence length="235" mass="26532">MRKWRAENRDKNKRNDLRCRVYRLARQRFGEGDCLAKQAFIRDEIAKRLGRRMIFLNEQAPPESPVPSLMPRRSSSTSESSFSSEDSFSDDYKHPYEPHSAFSPTGCLQKPSMVALPPISHCLMQPDDKFSMGLSLPKPTFSACPTPLLSPKSISNGQIPSFNDKERSTNWKFDCNPMPPSPHPYSSRHFRGPASEVGRNQDKSSINKVDDKFNILEDFVSTVLDYAGVGGDKSL</sequence>
<dbReference type="Pfam" id="PF11223">
    <property type="entry name" value="DUF3020"/>
    <property type="match status" value="1"/>
</dbReference>
<dbReference type="GeneID" id="75916799"/>
<feature type="region of interest" description="Disordered" evidence="1">
    <location>
        <begin position="182"/>
        <end position="205"/>
    </location>
</feature>
<dbReference type="Proteomes" id="UP001206595">
    <property type="component" value="Unassembled WGS sequence"/>
</dbReference>
<dbReference type="InterPro" id="IPR021386">
    <property type="entry name" value="SPP41_DUF3020"/>
</dbReference>
<dbReference type="RefSeq" id="XP_051441551.1">
    <property type="nucleotide sequence ID" value="XM_051591456.1"/>
</dbReference>
<evidence type="ECO:0000256" key="1">
    <source>
        <dbReference type="SAM" id="MobiDB-lite"/>
    </source>
</evidence>
<reference evidence="3" key="2">
    <citation type="journal article" date="2022" name="Proc. Natl. Acad. Sci. U.S.A.">
        <title>Diploid-dominant life cycles characterize the early evolution of Fungi.</title>
        <authorList>
            <person name="Amses K.R."/>
            <person name="Simmons D.R."/>
            <person name="Longcore J.E."/>
            <person name="Mondo S.J."/>
            <person name="Seto K."/>
            <person name="Jeronimo G.H."/>
            <person name="Bonds A.E."/>
            <person name="Quandt C.A."/>
            <person name="Davis W.J."/>
            <person name="Chang Y."/>
            <person name="Federici B.A."/>
            <person name="Kuo A."/>
            <person name="LaButti K."/>
            <person name="Pangilinan J."/>
            <person name="Andreopoulos W."/>
            <person name="Tritt A."/>
            <person name="Riley R."/>
            <person name="Hundley H."/>
            <person name="Johnson J."/>
            <person name="Lipzen A."/>
            <person name="Barry K."/>
            <person name="Lang B.F."/>
            <person name="Cuomo C.A."/>
            <person name="Buchler N.E."/>
            <person name="Grigoriev I.V."/>
            <person name="Spatafora J.W."/>
            <person name="Stajich J.E."/>
            <person name="James T.Y."/>
        </authorList>
    </citation>
    <scope>NUCLEOTIDE SEQUENCE</scope>
    <source>
        <strain evidence="3">AG</strain>
    </source>
</reference>
<keyword evidence="4" id="KW-1185">Reference proteome</keyword>
<reference evidence="3" key="1">
    <citation type="submission" date="2021-06" db="EMBL/GenBank/DDBJ databases">
        <authorList>
            <consortium name="DOE Joint Genome Institute"/>
            <person name="Mondo S.J."/>
            <person name="Amses K.R."/>
            <person name="Simmons D.R."/>
            <person name="Longcore J.E."/>
            <person name="Seto K."/>
            <person name="Alves G.H."/>
            <person name="Bonds A.E."/>
            <person name="Quandt C.A."/>
            <person name="Davis W.J."/>
            <person name="Chang Y."/>
            <person name="Letcher P.M."/>
            <person name="Powell M.J."/>
            <person name="Kuo A."/>
            <person name="Labutti K."/>
            <person name="Pangilinan J."/>
            <person name="Andreopoulos W."/>
            <person name="Tritt A."/>
            <person name="Riley R."/>
            <person name="Hundley H."/>
            <person name="Johnson J."/>
            <person name="Lipzen A."/>
            <person name="Barry K."/>
            <person name="Berbee M.L."/>
            <person name="Buchler N.E."/>
            <person name="Grigoriev I.V."/>
            <person name="Spatafora J.W."/>
            <person name="Stajich J.E."/>
            <person name="James T.Y."/>
        </authorList>
    </citation>
    <scope>NUCLEOTIDE SEQUENCE</scope>
    <source>
        <strain evidence="3">AG</strain>
    </source>
</reference>
<evidence type="ECO:0000313" key="4">
    <source>
        <dbReference type="Proteomes" id="UP001206595"/>
    </source>
</evidence>
<feature type="compositionally biased region" description="Low complexity" evidence="1">
    <location>
        <begin position="74"/>
        <end position="86"/>
    </location>
</feature>
<protein>
    <recommendedName>
        <fullName evidence="2">DUF3020 domain-containing protein</fullName>
    </recommendedName>
</protein>
<proteinExistence type="predicted"/>
<accession>A0AAD5E494</accession>
<name>A0AAD5E494_UMBRA</name>